<dbReference type="Proteomes" id="UP001464387">
    <property type="component" value="Unassembled WGS sequence"/>
</dbReference>
<evidence type="ECO:0000313" key="1">
    <source>
        <dbReference type="EMBL" id="MER8933843.1"/>
    </source>
</evidence>
<gene>
    <name evidence="1" type="ORF">NKI33_12815</name>
</gene>
<proteinExistence type="predicted"/>
<comment type="caution">
    <text evidence="1">The sequence shown here is derived from an EMBL/GenBank/DDBJ whole genome shotgun (WGS) entry which is preliminary data.</text>
</comment>
<organism evidence="1 2">
    <name type="scientific">Mesorhizobium opportunistum</name>
    <dbReference type="NCBI Taxonomy" id="593909"/>
    <lineage>
        <taxon>Bacteria</taxon>
        <taxon>Pseudomonadati</taxon>
        <taxon>Pseudomonadota</taxon>
        <taxon>Alphaproteobacteria</taxon>
        <taxon>Hyphomicrobiales</taxon>
        <taxon>Phyllobacteriaceae</taxon>
        <taxon>Mesorhizobium</taxon>
    </lineage>
</organism>
<name>A0ABV1YF68_9HYPH</name>
<sequence>MAQPPLPLETMDDEMFDRIANVNMRSIYNGARAVVPHFKSIKAIELAPRAFLRAGSGLECQGTFVGAFSTIIAAR</sequence>
<protein>
    <submittedName>
        <fullName evidence="1">Uncharacterized protein</fullName>
    </submittedName>
</protein>
<dbReference type="RefSeq" id="WP_287270964.1">
    <property type="nucleotide sequence ID" value="NZ_JAMYPJ010000015.1"/>
</dbReference>
<accession>A0ABV1YF68</accession>
<reference evidence="1 2" key="1">
    <citation type="journal article" date="2024" name="Proc. Natl. Acad. Sci. U.S.A.">
        <title>The evolutionary genomics of adaptation to stress in wild rhizobium bacteria.</title>
        <authorList>
            <person name="Kehlet-Delgado H."/>
            <person name="Montoya A.P."/>
            <person name="Jensen K.T."/>
            <person name="Wendlandt C.E."/>
            <person name="Dexheimer C."/>
            <person name="Roberts M."/>
            <person name="Torres Martinez L."/>
            <person name="Friesen M.L."/>
            <person name="Griffitts J.S."/>
            <person name="Porter S.S."/>
        </authorList>
    </citation>
    <scope>NUCLEOTIDE SEQUENCE [LARGE SCALE GENOMIC DNA]</scope>
    <source>
        <strain evidence="1 2">M0729</strain>
    </source>
</reference>
<dbReference type="EMBL" id="JAMYPJ010000015">
    <property type="protein sequence ID" value="MER8933843.1"/>
    <property type="molecule type" value="Genomic_DNA"/>
</dbReference>
<keyword evidence="2" id="KW-1185">Reference proteome</keyword>
<evidence type="ECO:0000313" key="2">
    <source>
        <dbReference type="Proteomes" id="UP001464387"/>
    </source>
</evidence>